<organism evidence="1 2">
    <name type="scientific">Aureibacter tunicatorum</name>
    <dbReference type="NCBI Taxonomy" id="866807"/>
    <lineage>
        <taxon>Bacteria</taxon>
        <taxon>Pseudomonadati</taxon>
        <taxon>Bacteroidota</taxon>
        <taxon>Cytophagia</taxon>
        <taxon>Cytophagales</taxon>
        <taxon>Persicobacteraceae</taxon>
        <taxon>Aureibacter</taxon>
    </lineage>
</organism>
<keyword evidence="2" id="KW-1185">Reference proteome</keyword>
<protein>
    <recommendedName>
        <fullName evidence="3">Phosphatase</fullName>
    </recommendedName>
</protein>
<dbReference type="PROSITE" id="PS51257">
    <property type="entry name" value="PROKAR_LIPOPROTEIN"/>
    <property type="match status" value="1"/>
</dbReference>
<sequence length="474" mass="52226">MKRIILSVIAVAFLGCKQESTQSKNHIKLEAHSKTPNFLKVSEDFPNLKVYPILSSEDKLSETPEFVYGSAADGAALLANKDGSFSLINNMEGDYSIARIKLDSTLKPVGGEYIVNSVGTARTAQCSGSIITPEDHGFGPLYLSGGEAGKSSRGVFATDPYKDASKASSATLLTSLGQWAVENAVALNKNAFPEKTVILIGDDHADNETPSGQLAMYIGDRGDLENGKLYGLKVNDPQVQFEVDMKKGNEYPIEFVELDERQFDLLDQESKIKGVMGFSRVEDIDWRRGNAENNREVYFCVTGRKHPALEGKGSKFGRVYKLNLNENDPTKGSISCVLDGDIKGSPEASFHSPDNIAVTQDYIYIQEDPNGYFDQEDKKHFARMYQYNLQTKAFKTVLECDQKSAEANGYGTSDKIWELTGVVDISDIINKEGTFMIISQNHGWENESFTDPKATDSPSNSEGSILYVVEGLER</sequence>
<proteinExistence type="predicted"/>
<dbReference type="EMBL" id="JAVDQD010000003">
    <property type="protein sequence ID" value="MDR6240051.1"/>
    <property type="molecule type" value="Genomic_DNA"/>
</dbReference>
<comment type="caution">
    <text evidence="1">The sequence shown here is derived from an EMBL/GenBank/DDBJ whole genome shotgun (WGS) entry which is preliminary data.</text>
</comment>
<accession>A0AAE3XLE6</accession>
<dbReference type="RefSeq" id="WP_309939878.1">
    <property type="nucleotide sequence ID" value="NZ_AP025305.1"/>
</dbReference>
<name>A0AAE3XLE6_9BACT</name>
<dbReference type="Proteomes" id="UP001185092">
    <property type="component" value="Unassembled WGS sequence"/>
</dbReference>
<gene>
    <name evidence="1" type="ORF">HNQ88_003099</name>
</gene>
<evidence type="ECO:0008006" key="3">
    <source>
        <dbReference type="Google" id="ProtNLM"/>
    </source>
</evidence>
<dbReference type="AlphaFoldDB" id="A0AAE3XLE6"/>
<evidence type="ECO:0000313" key="1">
    <source>
        <dbReference type="EMBL" id="MDR6240051.1"/>
    </source>
</evidence>
<evidence type="ECO:0000313" key="2">
    <source>
        <dbReference type="Proteomes" id="UP001185092"/>
    </source>
</evidence>
<reference evidence="1" key="1">
    <citation type="submission" date="2023-07" db="EMBL/GenBank/DDBJ databases">
        <title>Genomic Encyclopedia of Type Strains, Phase IV (KMG-IV): sequencing the most valuable type-strain genomes for metagenomic binning, comparative biology and taxonomic classification.</title>
        <authorList>
            <person name="Goeker M."/>
        </authorList>
    </citation>
    <scope>NUCLEOTIDE SEQUENCE</scope>
    <source>
        <strain evidence="1">DSM 26174</strain>
    </source>
</reference>